<evidence type="ECO:0000256" key="2">
    <source>
        <dbReference type="PROSITE-ProRule" id="PRU00169"/>
    </source>
</evidence>
<dbReference type="Gene3D" id="2.40.50.1020">
    <property type="entry name" value="LytTr DNA-binding domain"/>
    <property type="match status" value="1"/>
</dbReference>
<evidence type="ECO:0000313" key="6">
    <source>
        <dbReference type="Proteomes" id="UP000562027"/>
    </source>
</evidence>
<organism evidence="5 6">
    <name type="scientific">Roseateles oligotrophus</name>
    <dbReference type="NCBI Taxonomy" id="1769250"/>
    <lineage>
        <taxon>Bacteria</taxon>
        <taxon>Pseudomonadati</taxon>
        <taxon>Pseudomonadota</taxon>
        <taxon>Betaproteobacteria</taxon>
        <taxon>Burkholderiales</taxon>
        <taxon>Sphaerotilaceae</taxon>
        <taxon>Roseateles</taxon>
    </lineage>
</organism>
<dbReference type="InterPro" id="IPR007492">
    <property type="entry name" value="LytTR_DNA-bd_dom"/>
</dbReference>
<sequence>MNPPRALIADDEPLLRQRLQRQLAACWPELQVCAQARHGLEALEMFEQQRPDVCFLDIHMPGLSGIELARKLAGRCHIVFISAYDQYALQAFEQGALDYLVKPVEAERLARCVARLRERLALSPAAPTLDDALLARLLLQLQAQGPSPAPAAKPAALRWIKASVGAVLRLIPVQEIAYLRSDERYTVIAWRGEGAGPAEAVVRTPLKDLLAQLDPAQFQQIHRSVAVNLAAVRQVVRGANETAELHLKDRPEVLPVSRSFVHHFRAD</sequence>
<feature type="modified residue" description="4-aspartylphosphate" evidence="2">
    <location>
        <position position="57"/>
    </location>
</feature>
<reference evidence="5 6" key="1">
    <citation type="submission" date="2020-08" db="EMBL/GenBank/DDBJ databases">
        <title>Functional genomics of gut bacteria from endangered species of beetles.</title>
        <authorList>
            <person name="Carlos-Shanley C."/>
        </authorList>
    </citation>
    <scope>NUCLEOTIDE SEQUENCE [LARGE SCALE GENOMIC DNA]</scope>
    <source>
        <strain evidence="5 6">S00239</strain>
    </source>
</reference>
<dbReference type="Pfam" id="PF04397">
    <property type="entry name" value="LytTR"/>
    <property type="match status" value="1"/>
</dbReference>
<evidence type="ECO:0000313" key="5">
    <source>
        <dbReference type="EMBL" id="MBB4845890.1"/>
    </source>
</evidence>
<dbReference type="AlphaFoldDB" id="A0A840LCK3"/>
<gene>
    <name evidence="5" type="ORF">HNP55_004444</name>
</gene>
<dbReference type="GO" id="GO:0000976">
    <property type="term" value="F:transcription cis-regulatory region binding"/>
    <property type="evidence" value="ECO:0007669"/>
    <property type="project" value="TreeGrafter"/>
</dbReference>
<name>A0A840LCK3_9BURK</name>
<dbReference type="GO" id="GO:0032993">
    <property type="term" value="C:protein-DNA complex"/>
    <property type="evidence" value="ECO:0007669"/>
    <property type="project" value="TreeGrafter"/>
</dbReference>
<dbReference type="PROSITE" id="PS50930">
    <property type="entry name" value="HTH_LYTTR"/>
    <property type="match status" value="1"/>
</dbReference>
<dbReference type="SUPFAM" id="SSF52172">
    <property type="entry name" value="CheY-like"/>
    <property type="match status" value="1"/>
</dbReference>
<evidence type="ECO:0000256" key="1">
    <source>
        <dbReference type="ARBA" id="ARBA00023125"/>
    </source>
</evidence>
<protein>
    <submittedName>
        <fullName evidence="5">DNA-binding LytR/AlgR family response regulator</fullName>
    </submittedName>
</protein>
<proteinExistence type="predicted"/>
<keyword evidence="6" id="KW-1185">Reference proteome</keyword>
<dbReference type="RefSeq" id="WP_184304256.1">
    <property type="nucleotide sequence ID" value="NZ_JACHLP010000012.1"/>
</dbReference>
<dbReference type="Gene3D" id="3.40.50.2300">
    <property type="match status" value="1"/>
</dbReference>
<dbReference type="GO" id="GO:0000156">
    <property type="term" value="F:phosphorelay response regulator activity"/>
    <property type="evidence" value="ECO:0007669"/>
    <property type="project" value="TreeGrafter"/>
</dbReference>
<evidence type="ECO:0000259" key="4">
    <source>
        <dbReference type="PROSITE" id="PS50930"/>
    </source>
</evidence>
<comment type="caution">
    <text evidence="5">The sequence shown here is derived from an EMBL/GenBank/DDBJ whole genome shotgun (WGS) entry which is preliminary data.</text>
</comment>
<dbReference type="PROSITE" id="PS50110">
    <property type="entry name" value="RESPONSE_REGULATORY"/>
    <property type="match status" value="1"/>
</dbReference>
<dbReference type="InterPro" id="IPR039420">
    <property type="entry name" value="WalR-like"/>
</dbReference>
<keyword evidence="2" id="KW-0597">Phosphoprotein</keyword>
<dbReference type="InterPro" id="IPR001789">
    <property type="entry name" value="Sig_transdc_resp-reg_receiver"/>
</dbReference>
<accession>A0A840LCK3</accession>
<dbReference type="Pfam" id="PF00072">
    <property type="entry name" value="Response_reg"/>
    <property type="match status" value="1"/>
</dbReference>
<dbReference type="PANTHER" id="PTHR48111">
    <property type="entry name" value="REGULATOR OF RPOS"/>
    <property type="match status" value="1"/>
</dbReference>
<dbReference type="InterPro" id="IPR011006">
    <property type="entry name" value="CheY-like_superfamily"/>
</dbReference>
<dbReference type="Proteomes" id="UP000562027">
    <property type="component" value="Unassembled WGS sequence"/>
</dbReference>
<feature type="domain" description="HTH LytTR-type" evidence="4">
    <location>
        <begin position="170"/>
        <end position="267"/>
    </location>
</feature>
<dbReference type="EMBL" id="JACHLP010000012">
    <property type="protein sequence ID" value="MBB4845890.1"/>
    <property type="molecule type" value="Genomic_DNA"/>
</dbReference>
<dbReference type="GO" id="GO:0006355">
    <property type="term" value="P:regulation of DNA-templated transcription"/>
    <property type="evidence" value="ECO:0007669"/>
    <property type="project" value="TreeGrafter"/>
</dbReference>
<dbReference type="GO" id="GO:0005829">
    <property type="term" value="C:cytosol"/>
    <property type="evidence" value="ECO:0007669"/>
    <property type="project" value="TreeGrafter"/>
</dbReference>
<dbReference type="SMART" id="SM00850">
    <property type="entry name" value="LytTR"/>
    <property type="match status" value="1"/>
</dbReference>
<dbReference type="PANTHER" id="PTHR48111:SF69">
    <property type="entry name" value="RESPONSE REGULATOR RECEIVER"/>
    <property type="match status" value="1"/>
</dbReference>
<evidence type="ECO:0000259" key="3">
    <source>
        <dbReference type="PROSITE" id="PS50110"/>
    </source>
</evidence>
<feature type="domain" description="Response regulatory" evidence="3">
    <location>
        <begin position="5"/>
        <end position="117"/>
    </location>
</feature>
<keyword evidence="1 5" id="KW-0238">DNA-binding</keyword>
<dbReference type="SMART" id="SM00448">
    <property type="entry name" value="REC"/>
    <property type="match status" value="1"/>
</dbReference>